<evidence type="ECO:0000313" key="11">
    <source>
        <dbReference type="EMBL" id="KAG8190818.1"/>
    </source>
</evidence>
<feature type="region of interest" description="Disordered" evidence="9">
    <location>
        <begin position="112"/>
        <end position="131"/>
    </location>
</feature>
<feature type="compositionally biased region" description="Acidic residues" evidence="9">
    <location>
        <begin position="294"/>
        <end position="303"/>
    </location>
</feature>
<keyword evidence="12" id="KW-1185">Reference proteome</keyword>
<feature type="compositionally biased region" description="Basic and acidic residues" evidence="9">
    <location>
        <begin position="18"/>
        <end position="32"/>
    </location>
</feature>
<evidence type="ECO:0000256" key="9">
    <source>
        <dbReference type="SAM" id="MobiDB-lite"/>
    </source>
</evidence>
<evidence type="ECO:0000256" key="4">
    <source>
        <dbReference type="ARBA" id="ARBA00023015"/>
    </source>
</evidence>
<evidence type="ECO:0000256" key="7">
    <source>
        <dbReference type="ARBA" id="ARBA00023242"/>
    </source>
</evidence>
<keyword evidence="6" id="KW-0508">mRNA splicing</keyword>
<dbReference type="PANTHER" id="PTHR12707:SF0">
    <property type="entry name" value="PININ"/>
    <property type="match status" value="1"/>
</dbReference>
<keyword evidence="8" id="KW-0175">Coiled coil</keyword>
<sequence length="374" mass="43386">MEEVKPSSSFHTLMEEYESTKKALGEAEETLKRITGRNPDQFNGPNKNKWKTNQYMDNPQFPPGNKKRGLPPFRMNKDEEIQGPKPEEDSPDEAEPSAKKPSLQSTVVANLKDVKSRKDTIQEQNVNSKVKARNRRMLGMILGTLQKFQHEAKKTEEKTQKRAVIEQKVEAAAIEEKERLKKEKEELFLTRRQKMAQLRCLEKKMEIAELHETWESNHKEFENFILSTNEPRIYYLPAKMTDEFEKRLKESKEKTSQLIKQKREQMERDLAEVEEMYKQDTFRIGKENMGPPETDNEPQEDVPTENITEEQPPALPNPETESNTGMETDAAEDRTNDTSLPANDTNLQTNDPNLATNDTNEPIPTDQEFEPIYD</sequence>
<dbReference type="GO" id="GO:0008380">
    <property type="term" value="P:RNA splicing"/>
    <property type="evidence" value="ECO:0007669"/>
    <property type="project" value="UniProtKB-KW"/>
</dbReference>
<dbReference type="EMBL" id="JAFNEN010000173">
    <property type="protein sequence ID" value="KAG8190818.1"/>
    <property type="molecule type" value="Genomic_DNA"/>
</dbReference>
<feature type="compositionally biased region" description="Basic and acidic residues" evidence="9">
    <location>
        <begin position="251"/>
        <end position="286"/>
    </location>
</feature>
<feature type="compositionally biased region" description="Basic and acidic residues" evidence="9">
    <location>
        <begin position="112"/>
        <end position="121"/>
    </location>
</feature>
<evidence type="ECO:0000256" key="5">
    <source>
        <dbReference type="ARBA" id="ARBA00023163"/>
    </source>
</evidence>
<gene>
    <name evidence="11" type="ORF">JTE90_028317</name>
</gene>
<comment type="similarity">
    <text evidence="2">Belongs to the pinin family.</text>
</comment>
<dbReference type="InterPro" id="IPR006786">
    <property type="entry name" value="Pinin_SDK_MemA"/>
</dbReference>
<comment type="caution">
    <text evidence="11">The sequence shown here is derived from an EMBL/GenBank/DDBJ whole genome shotgun (WGS) entry which is preliminary data.</text>
</comment>
<dbReference type="GO" id="GO:0006397">
    <property type="term" value="P:mRNA processing"/>
    <property type="evidence" value="ECO:0007669"/>
    <property type="project" value="UniProtKB-KW"/>
</dbReference>
<feature type="region of interest" description="Disordered" evidence="9">
    <location>
        <begin position="1"/>
        <end position="107"/>
    </location>
</feature>
<keyword evidence="7" id="KW-0539">Nucleus</keyword>
<feature type="compositionally biased region" description="Polar residues" evidence="9">
    <location>
        <begin position="38"/>
        <end position="57"/>
    </location>
</feature>
<dbReference type="PANTHER" id="PTHR12707">
    <property type="entry name" value="PINN"/>
    <property type="match status" value="1"/>
</dbReference>
<keyword evidence="4" id="KW-0805">Transcription regulation</keyword>
<feature type="compositionally biased region" description="Polar residues" evidence="9">
    <location>
        <begin position="1"/>
        <end position="11"/>
    </location>
</feature>
<evidence type="ECO:0000256" key="3">
    <source>
        <dbReference type="ARBA" id="ARBA00022664"/>
    </source>
</evidence>
<name>A0AAV6V544_9ARAC</name>
<feature type="domain" description="Pinin/SDK/MemA protein" evidence="10">
    <location>
        <begin position="129"/>
        <end position="253"/>
    </location>
</feature>
<evidence type="ECO:0000256" key="6">
    <source>
        <dbReference type="ARBA" id="ARBA00023187"/>
    </source>
</evidence>
<keyword evidence="5" id="KW-0804">Transcription</keyword>
<protein>
    <recommendedName>
        <fullName evidence="10">Pinin/SDK/MemA protein domain-containing protein</fullName>
    </recommendedName>
</protein>
<evidence type="ECO:0000313" key="12">
    <source>
        <dbReference type="Proteomes" id="UP000827092"/>
    </source>
</evidence>
<accession>A0AAV6V544</accession>
<dbReference type="GO" id="GO:0071013">
    <property type="term" value="C:catalytic step 2 spliceosome"/>
    <property type="evidence" value="ECO:0007669"/>
    <property type="project" value="TreeGrafter"/>
</dbReference>
<evidence type="ECO:0000256" key="2">
    <source>
        <dbReference type="ARBA" id="ARBA00010386"/>
    </source>
</evidence>
<evidence type="ECO:0000256" key="8">
    <source>
        <dbReference type="SAM" id="Coils"/>
    </source>
</evidence>
<evidence type="ECO:0000259" key="10">
    <source>
        <dbReference type="Pfam" id="PF04696"/>
    </source>
</evidence>
<proteinExistence type="inferred from homology"/>
<feature type="compositionally biased region" description="Basic and acidic residues" evidence="9">
    <location>
        <begin position="75"/>
        <end position="88"/>
    </location>
</feature>
<reference evidence="11 12" key="1">
    <citation type="journal article" date="2022" name="Nat. Ecol. Evol.">
        <title>A masculinizing supergene underlies an exaggerated male reproductive morph in a spider.</title>
        <authorList>
            <person name="Hendrickx F."/>
            <person name="De Corte Z."/>
            <person name="Sonet G."/>
            <person name="Van Belleghem S.M."/>
            <person name="Kostlbacher S."/>
            <person name="Vangestel C."/>
        </authorList>
    </citation>
    <scope>NUCLEOTIDE SEQUENCE [LARGE SCALE GENOMIC DNA]</scope>
    <source>
        <strain evidence="11">W744_W776</strain>
    </source>
</reference>
<dbReference type="InterPro" id="IPR039853">
    <property type="entry name" value="Pinin"/>
</dbReference>
<feature type="compositionally biased region" description="Polar residues" evidence="9">
    <location>
        <begin position="337"/>
        <end position="362"/>
    </location>
</feature>
<comment type="subcellular location">
    <subcellularLocation>
        <location evidence="1">Nucleus</location>
    </subcellularLocation>
</comment>
<feature type="region of interest" description="Disordered" evidence="9">
    <location>
        <begin position="251"/>
        <end position="374"/>
    </location>
</feature>
<keyword evidence="3" id="KW-0507">mRNA processing</keyword>
<evidence type="ECO:0000256" key="1">
    <source>
        <dbReference type="ARBA" id="ARBA00004123"/>
    </source>
</evidence>
<dbReference type="AlphaFoldDB" id="A0AAV6V544"/>
<organism evidence="11 12">
    <name type="scientific">Oedothorax gibbosus</name>
    <dbReference type="NCBI Taxonomy" id="931172"/>
    <lineage>
        <taxon>Eukaryota</taxon>
        <taxon>Metazoa</taxon>
        <taxon>Ecdysozoa</taxon>
        <taxon>Arthropoda</taxon>
        <taxon>Chelicerata</taxon>
        <taxon>Arachnida</taxon>
        <taxon>Araneae</taxon>
        <taxon>Araneomorphae</taxon>
        <taxon>Entelegynae</taxon>
        <taxon>Araneoidea</taxon>
        <taxon>Linyphiidae</taxon>
        <taxon>Erigoninae</taxon>
        <taxon>Oedothorax</taxon>
    </lineage>
</organism>
<feature type="coiled-coil region" evidence="8">
    <location>
        <begin position="166"/>
        <end position="197"/>
    </location>
</feature>
<dbReference type="Proteomes" id="UP000827092">
    <property type="component" value="Unassembled WGS sequence"/>
</dbReference>
<dbReference type="Pfam" id="PF04696">
    <property type="entry name" value="Pinin_SDK_memA"/>
    <property type="match status" value="1"/>
</dbReference>